<dbReference type="GO" id="GO:0005886">
    <property type="term" value="C:plasma membrane"/>
    <property type="evidence" value="ECO:0007669"/>
    <property type="project" value="UniProtKB-SubCell"/>
</dbReference>
<dbReference type="Gene3D" id="3.30.420.270">
    <property type="match status" value="1"/>
</dbReference>
<keyword evidence="7" id="KW-0653">Protein transport</keyword>
<name>A0A1I2K257_9BACT</name>
<keyword evidence="6 8" id="KW-0472">Membrane</keyword>
<comment type="similarity">
    <text evidence="2 7">Belongs to the ExbD/TolR family.</text>
</comment>
<dbReference type="Proteomes" id="UP000198964">
    <property type="component" value="Unassembled WGS sequence"/>
</dbReference>
<dbReference type="Proteomes" id="UP000294848">
    <property type="component" value="Unassembled WGS sequence"/>
</dbReference>
<evidence type="ECO:0000256" key="7">
    <source>
        <dbReference type="RuleBase" id="RU003879"/>
    </source>
</evidence>
<evidence type="ECO:0000256" key="8">
    <source>
        <dbReference type="SAM" id="Phobius"/>
    </source>
</evidence>
<evidence type="ECO:0000256" key="2">
    <source>
        <dbReference type="ARBA" id="ARBA00005811"/>
    </source>
</evidence>
<protein>
    <submittedName>
        <fullName evidence="9">Biopolymer transport protein ExbD</fullName>
    </submittedName>
</protein>
<reference evidence="10 12" key="2">
    <citation type="submission" date="2019-03" db="EMBL/GenBank/DDBJ databases">
        <title>Freshwater and sediment microbial communities from various areas in North America, analyzing microbe dynamics in response to fracking.</title>
        <authorList>
            <person name="Lamendella R."/>
        </authorList>
    </citation>
    <scope>NUCLEOTIDE SEQUENCE [LARGE SCALE GENOMIC DNA]</scope>
    <source>
        <strain evidence="10 12">114D</strain>
    </source>
</reference>
<dbReference type="RefSeq" id="WP_093920978.1">
    <property type="nucleotide sequence ID" value="NZ_FONW01000010.1"/>
</dbReference>
<dbReference type="PANTHER" id="PTHR30558:SF7">
    <property type="entry name" value="TOL-PAL SYSTEM PROTEIN TOLR"/>
    <property type="match status" value="1"/>
</dbReference>
<keyword evidence="11" id="KW-1185">Reference proteome</keyword>
<proteinExistence type="inferred from homology"/>
<dbReference type="AlphaFoldDB" id="A0A1I2K257"/>
<evidence type="ECO:0000256" key="5">
    <source>
        <dbReference type="ARBA" id="ARBA00022989"/>
    </source>
</evidence>
<reference evidence="9 11" key="1">
    <citation type="submission" date="2016-10" db="EMBL/GenBank/DDBJ databases">
        <authorList>
            <person name="de Groot N.N."/>
        </authorList>
    </citation>
    <scope>NUCLEOTIDE SEQUENCE [LARGE SCALE GENOMIC DNA]</scope>
    <source>
        <strain evidence="9 11">CGMCC 1.9156</strain>
    </source>
</reference>
<keyword evidence="4 7" id="KW-0812">Transmembrane</keyword>
<gene>
    <name evidence="10" type="ORF">DET52_11325</name>
    <name evidence="9" type="ORF">SAMN05216283_110115</name>
</gene>
<evidence type="ECO:0000256" key="4">
    <source>
        <dbReference type="ARBA" id="ARBA00022692"/>
    </source>
</evidence>
<evidence type="ECO:0000256" key="1">
    <source>
        <dbReference type="ARBA" id="ARBA00004162"/>
    </source>
</evidence>
<evidence type="ECO:0000313" key="11">
    <source>
        <dbReference type="Proteomes" id="UP000198964"/>
    </source>
</evidence>
<evidence type="ECO:0000313" key="10">
    <source>
        <dbReference type="EMBL" id="TDN95802.1"/>
    </source>
</evidence>
<dbReference type="GO" id="GO:0022857">
    <property type="term" value="F:transmembrane transporter activity"/>
    <property type="evidence" value="ECO:0007669"/>
    <property type="project" value="InterPro"/>
</dbReference>
<organism evidence="9 11">
    <name type="scientific">Sunxiuqinia elliptica</name>
    <dbReference type="NCBI Taxonomy" id="655355"/>
    <lineage>
        <taxon>Bacteria</taxon>
        <taxon>Pseudomonadati</taxon>
        <taxon>Bacteroidota</taxon>
        <taxon>Bacteroidia</taxon>
        <taxon>Marinilabiliales</taxon>
        <taxon>Prolixibacteraceae</taxon>
        <taxon>Sunxiuqinia</taxon>
    </lineage>
</organism>
<feature type="transmembrane region" description="Helical" evidence="8">
    <location>
        <begin position="21"/>
        <end position="41"/>
    </location>
</feature>
<dbReference type="EMBL" id="SNWI01000013">
    <property type="protein sequence ID" value="TDN95802.1"/>
    <property type="molecule type" value="Genomic_DNA"/>
</dbReference>
<dbReference type="GO" id="GO:0015031">
    <property type="term" value="P:protein transport"/>
    <property type="evidence" value="ECO:0007669"/>
    <property type="project" value="UniProtKB-KW"/>
</dbReference>
<sequence>MALKRRNKVDASFSMSSMTDIVFLLLIFFMVTSTLIAPNALKLLLPESNNQTAAKPITTVSITKDLKYYVNTGGDVERVAFHEIEPALQSAVGDSPEAYVSLHADKSVPIEQVVKVMNIAKRNKYKMILATAPEGR</sequence>
<keyword evidence="5 8" id="KW-1133">Transmembrane helix</keyword>
<evidence type="ECO:0000313" key="12">
    <source>
        <dbReference type="Proteomes" id="UP000294848"/>
    </source>
</evidence>
<evidence type="ECO:0000256" key="6">
    <source>
        <dbReference type="ARBA" id="ARBA00023136"/>
    </source>
</evidence>
<evidence type="ECO:0000313" key="9">
    <source>
        <dbReference type="EMBL" id="SFF60469.1"/>
    </source>
</evidence>
<comment type="subcellular location">
    <subcellularLocation>
        <location evidence="1">Cell membrane</location>
        <topology evidence="1">Single-pass membrane protein</topology>
    </subcellularLocation>
    <subcellularLocation>
        <location evidence="7">Cell membrane</location>
        <topology evidence="7">Single-pass type II membrane protein</topology>
    </subcellularLocation>
</comment>
<dbReference type="Pfam" id="PF02472">
    <property type="entry name" value="ExbD"/>
    <property type="match status" value="1"/>
</dbReference>
<dbReference type="STRING" id="655355.SAMN05216283_110115"/>
<dbReference type="InterPro" id="IPR003400">
    <property type="entry name" value="ExbD"/>
</dbReference>
<keyword evidence="3" id="KW-1003">Cell membrane</keyword>
<accession>A0A1I2K257</accession>
<dbReference type="OrthoDB" id="9793581at2"/>
<evidence type="ECO:0000256" key="3">
    <source>
        <dbReference type="ARBA" id="ARBA00022475"/>
    </source>
</evidence>
<dbReference type="PANTHER" id="PTHR30558">
    <property type="entry name" value="EXBD MEMBRANE COMPONENT OF PMF-DRIVEN MACROMOLECULE IMPORT SYSTEM"/>
    <property type="match status" value="1"/>
</dbReference>
<dbReference type="EMBL" id="FONW01000010">
    <property type="protein sequence ID" value="SFF60469.1"/>
    <property type="molecule type" value="Genomic_DNA"/>
</dbReference>
<keyword evidence="7" id="KW-0813">Transport</keyword>